<dbReference type="Gene3D" id="1.20.1070.10">
    <property type="entry name" value="Rhodopsin 7-helix transmembrane proteins"/>
    <property type="match status" value="1"/>
</dbReference>
<evidence type="ECO:0000256" key="6">
    <source>
        <dbReference type="SAM" id="Phobius"/>
    </source>
</evidence>
<evidence type="ECO:0000259" key="7">
    <source>
        <dbReference type="PROSITE" id="PS50262"/>
    </source>
</evidence>
<evidence type="ECO:0000256" key="5">
    <source>
        <dbReference type="SAM" id="MobiDB-lite"/>
    </source>
</evidence>
<feature type="transmembrane region" description="Helical" evidence="6">
    <location>
        <begin position="96"/>
        <end position="124"/>
    </location>
</feature>
<feature type="region of interest" description="Disordered" evidence="5">
    <location>
        <begin position="18"/>
        <end position="54"/>
    </location>
</feature>
<organism evidence="8 9">
    <name type="scientific">Cystoisospora suis</name>
    <dbReference type="NCBI Taxonomy" id="483139"/>
    <lineage>
        <taxon>Eukaryota</taxon>
        <taxon>Sar</taxon>
        <taxon>Alveolata</taxon>
        <taxon>Apicomplexa</taxon>
        <taxon>Conoidasida</taxon>
        <taxon>Coccidia</taxon>
        <taxon>Eucoccidiorida</taxon>
        <taxon>Eimeriorina</taxon>
        <taxon>Sarcocystidae</taxon>
        <taxon>Cystoisospora</taxon>
    </lineage>
</organism>
<keyword evidence="2 6" id="KW-0812">Transmembrane</keyword>
<dbReference type="PROSITE" id="PS50262">
    <property type="entry name" value="G_PROTEIN_RECEP_F1_2"/>
    <property type="match status" value="1"/>
</dbReference>
<dbReference type="RefSeq" id="XP_067923240.1">
    <property type="nucleotide sequence ID" value="XM_068064784.1"/>
</dbReference>
<evidence type="ECO:0000256" key="1">
    <source>
        <dbReference type="ARBA" id="ARBA00004370"/>
    </source>
</evidence>
<feature type="domain" description="G-protein coupled receptors family 1 profile" evidence="7">
    <location>
        <begin position="86"/>
        <end position="181"/>
    </location>
</feature>
<dbReference type="EMBL" id="MIGC01002156">
    <property type="protein sequence ID" value="PHJ21558.1"/>
    <property type="molecule type" value="Genomic_DNA"/>
</dbReference>
<feature type="transmembrane region" description="Helical" evidence="6">
    <location>
        <begin position="155"/>
        <end position="176"/>
    </location>
</feature>
<protein>
    <submittedName>
        <fullName evidence="8">Transmembrane</fullName>
    </submittedName>
</protein>
<feature type="transmembrane region" description="Helical" evidence="6">
    <location>
        <begin position="64"/>
        <end position="84"/>
    </location>
</feature>
<dbReference type="VEuPathDB" id="ToxoDB:CSUI_004596"/>
<evidence type="ECO:0000256" key="3">
    <source>
        <dbReference type="ARBA" id="ARBA00022989"/>
    </source>
</evidence>
<dbReference type="Proteomes" id="UP000221165">
    <property type="component" value="Unassembled WGS sequence"/>
</dbReference>
<sequence length="181" mass="20191">GVYGLQADLSKAWIEVEEDQNRGDSTTAPREGGAEGSLPASTTKTEGGTSTSLDSVTAATPRYFVLYVAAARFILLFSVAAQKVDCWFDTHYNSPLYLYTLFAFCIPLVLLFLVASIFTAVFLLRKNKPPGRKKLYLQVTKTRWRDVLAQKLTGAFWLIVFAFLLFWIPGATTYFVSSFQC</sequence>
<gene>
    <name evidence="8" type="ORF">CSUI_004596</name>
</gene>
<reference evidence="8 9" key="1">
    <citation type="journal article" date="2017" name="Int. J. Parasitol.">
        <title>The genome of the protozoan parasite Cystoisospora suis and a reverse vaccinology approach to identify vaccine candidates.</title>
        <authorList>
            <person name="Palmieri N."/>
            <person name="Shrestha A."/>
            <person name="Ruttkowski B."/>
            <person name="Beck T."/>
            <person name="Vogl C."/>
            <person name="Tomley F."/>
            <person name="Blake D.P."/>
            <person name="Joachim A."/>
        </authorList>
    </citation>
    <scope>NUCLEOTIDE SEQUENCE [LARGE SCALE GENOMIC DNA]</scope>
    <source>
        <strain evidence="8 9">Wien I</strain>
    </source>
</reference>
<feature type="non-terminal residue" evidence="8">
    <location>
        <position position="1"/>
    </location>
</feature>
<proteinExistence type="predicted"/>
<name>A0A2C6KZX6_9APIC</name>
<comment type="subcellular location">
    <subcellularLocation>
        <location evidence="1">Membrane</location>
    </subcellularLocation>
</comment>
<dbReference type="AlphaFoldDB" id="A0A2C6KZX6"/>
<evidence type="ECO:0000256" key="2">
    <source>
        <dbReference type="ARBA" id="ARBA00022692"/>
    </source>
</evidence>
<keyword evidence="4 6" id="KW-0472">Membrane</keyword>
<dbReference type="GO" id="GO:0016020">
    <property type="term" value="C:membrane"/>
    <property type="evidence" value="ECO:0007669"/>
    <property type="project" value="UniProtKB-SubCell"/>
</dbReference>
<evidence type="ECO:0000256" key="4">
    <source>
        <dbReference type="ARBA" id="ARBA00023136"/>
    </source>
</evidence>
<keyword evidence="3 6" id="KW-1133">Transmembrane helix</keyword>
<accession>A0A2C6KZX6</accession>
<keyword evidence="9" id="KW-1185">Reference proteome</keyword>
<dbReference type="GeneID" id="94427995"/>
<evidence type="ECO:0000313" key="8">
    <source>
        <dbReference type="EMBL" id="PHJ21558.1"/>
    </source>
</evidence>
<feature type="compositionally biased region" description="Low complexity" evidence="5">
    <location>
        <begin position="41"/>
        <end position="52"/>
    </location>
</feature>
<dbReference type="InterPro" id="IPR017452">
    <property type="entry name" value="GPCR_Rhodpsn_7TM"/>
</dbReference>
<evidence type="ECO:0000313" key="9">
    <source>
        <dbReference type="Proteomes" id="UP000221165"/>
    </source>
</evidence>
<comment type="caution">
    <text evidence="8">The sequence shown here is derived from an EMBL/GenBank/DDBJ whole genome shotgun (WGS) entry which is preliminary data.</text>
</comment>
<feature type="non-terminal residue" evidence="8">
    <location>
        <position position="181"/>
    </location>
</feature>